<gene>
    <name evidence="2" type="ORF">TWF730_007083</name>
</gene>
<evidence type="ECO:0000313" key="3">
    <source>
        <dbReference type="Proteomes" id="UP001373714"/>
    </source>
</evidence>
<feature type="region of interest" description="Disordered" evidence="1">
    <location>
        <begin position="1"/>
        <end position="20"/>
    </location>
</feature>
<reference evidence="2 3" key="1">
    <citation type="submission" date="2019-10" db="EMBL/GenBank/DDBJ databases">
        <authorList>
            <person name="Palmer J.M."/>
        </authorList>
    </citation>
    <scope>NUCLEOTIDE SEQUENCE [LARGE SCALE GENOMIC DNA]</scope>
    <source>
        <strain evidence="2 3">TWF730</strain>
    </source>
</reference>
<evidence type="ECO:0000313" key="2">
    <source>
        <dbReference type="EMBL" id="KAK6360968.1"/>
    </source>
</evidence>
<dbReference type="EMBL" id="JAVHNS010000003">
    <property type="protein sequence ID" value="KAK6360968.1"/>
    <property type="molecule type" value="Genomic_DNA"/>
</dbReference>
<protein>
    <submittedName>
        <fullName evidence="2">Uncharacterized protein</fullName>
    </submittedName>
</protein>
<dbReference type="Proteomes" id="UP001373714">
    <property type="component" value="Unassembled WGS sequence"/>
</dbReference>
<dbReference type="AlphaFoldDB" id="A0AAV9VGP0"/>
<evidence type="ECO:0000256" key="1">
    <source>
        <dbReference type="SAM" id="MobiDB-lite"/>
    </source>
</evidence>
<keyword evidence="3" id="KW-1185">Reference proteome</keyword>
<organism evidence="2 3">
    <name type="scientific">Orbilia blumenaviensis</name>
    <dbReference type="NCBI Taxonomy" id="1796055"/>
    <lineage>
        <taxon>Eukaryota</taxon>
        <taxon>Fungi</taxon>
        <taxon>Dikarya</taxon>
        <taxon>Ascomycota</taxon>
        <taxon>Pezizomycotina</taxon>
        <taxon>Orbiliomycetes</taxon>
        <taxon>Orbiliales</taxon>
        <taxon>Orbiliaceae</taxon>
        <taxon>Orbilia</taxon>
    </lineage>
</organism>
<accession>A0AAV9VGP0</accession>
<name>A0AAV9VGP0_9PEZI</name>
<proteinExistence type="predicted"/>
<comment type="caution">
    <text evidence="2">The sequence shown here is derived from an EMBL/GenBank/DDBJ whole genome shotgun (WGS) entry which is preliminary data.</text>
</comment>
<sequence length="70" mass="7788">MSESRGSLTPVSSFDSNQGDEYTPLINNYMPHIIIYSANSYSDDGWDPPKVDLVPMDVNMVPQTASFRST</sequence>